<dbReference type="AlphaFoldDB" id="A0A3D9CPA1"/>
<accession>A0A3D9CPA1</accession>
<evidence type="ECO:0000313" key="1">
    <source>
        <dbReference type="EMBL" id="REC67613.1"/>
    </source>
</evidence>
<protein>
    <recommendedName>
        <fullName evidence="3">DUF4393 domain-containing protein</fullName>
    </recommendedName>
</protein>
<evidence type="ECO:0000313" key="2">
    <source>
        <dbReference type="Proteomes" id="UP000256769"/>
    </source>
</evidence>
<dbReference type="EMBL" id="QNUE01000005">
    <property type="protein sequence ID" value="REC67613.1"/>
    <property type="molecule type" value="Genomic_DNA"/>
</dbReference>
<dbReference type="RefSeq" id="WP_115958599.1">
    <property type="nucleotide sequence ID" value="NZ_CBCRVL010000003.1"/>
</dbReference>
<proteinExistence type="predicted"/>
<dbReference type="Proteomes" id="UP000256769">
    <property type="component" value="Unassembled WGS sequence"/>
</dbReference>
<gene>
    <name evidence="1" type="ORF">DRF59_08230</name>
</gene>
<comment type="caution">
    <text evidence="1">The sequence shown here is derived from an EMBL/GenBank/DDBJ whole genome shotgun (WGS) entry which is preliminary data.</text>
</comment>
<organism evidence="1 2">
    <name type="scientific">Chryseobacterium flavum</name>
    <dbReference type="NCBI Taxonomy" id="415851"/>
    <lineage>
        <taxon>Bacteria</taxon>
        <taxon>Pseudomonadati</taxon>
        <taxon>Bacteroidota</taxon>
        <taxon>Flavobacteriia</taxon>
        <taxon>Flavobacteriales</taxon>
        <taxon>Weeksellaceae</taxon>
        <taxon>Chryseobacterium group</taxon>
        <taxon>Chryseobacterium</taxon>
    </lineage>
</organism>
<name>A0A3D9CPA1_9FLAO</name>
<evidence type="ECO:0008006" key="3">
    <source>
        <dbReference type="Google" id="ProtNLM"/>
    </source>
</evidence>
<keyword evidence="2" id="KW-1185">Reference proteome</keyword>
<dbReference type="OrthoDB" id="6398067at2"/>
<reference evidence="1 2" key="1">
    <citation type="journal article" date="2007" name="Int. J. Syst. Evol. Microbiol.">
        <title>Chryseobacterium flavum sp. nov., isolated from polluted soil.</title>
        <authorList>
            <person name="Zhou Y."/>
            <person name="Dong J."/>
            <person name="Wang X."/>
            <person name="Huang X."/>
            <person name="Zhang K.Y."/>
            <person name="Zhang Y.Q."/>
            <person name="Guo Y.F."/>
            <person name="Lai R."/>
            <person name="Li W.J."/>
        </authorList>
    </citation>
    <scope>NUCLEOTIDE SEQUENCE [LARGE SCALE GENOMIC DNA]</scope>
    <source>
        <strain evidence="1 2">KCTC 12877</strain>
    </source>
</reference>
<sequence length="213" mass="25116">MKTEISKIIKDENLKGLVTDINEVFLDSFLESGIIKDIPILGLVSKVINIGNTIQERLYTKKLLTFLKQLEDTKPEDREKEINKIDENKNYKTKVGEKLLYIINEADDCEKAEYIGVLFKWFLEQELSYLDFIRCVNCINKTNIIDLNFFIKEDFIESYINSNIENYLNTGLINQEYKNPLNESNKNRLITYEKAQIKYNISRVGIYIRKYLK</sequence>